<reference evidence="1 2" key="1">
    <citation type="submission" date="2019-01" db="EMBL/GenBank/DDBJ databases">
        <title>Genomes sequencing and comparative genomics of infectious freshwater microsporidia, Cucumispora dikerogammari and Thelohania contejeani.</title>
        <authorList>
            <person name="Cormier A."/>
            <person name="Giraud I."/>
            <person name="Wattier R."/>
            <person name="Teixeira M."/>
            <person name="Grandjean F."/>
            <person name="Rigaud T."/>
            <person name="Cordaux R."/>
        </authorList>
    </citation>
    <scope>NUCLEOTIDE SEQUENCE [LARGE SCALE GENOMIC DNA]</scope>
    <source>
        <strain evidence="1">T1</strain>
        <tissue evidence="1">Spores</tissue>
    </source>
</reference>
<keyword evidence="2" id="KW-1185">Reference proteome</keyword>
<comment type="caution">
    <text evidence="1">The sequence shown here is derived from an EMBL/GenBank/DDBJ whole genome shotgun (WGS) entry which is preliminary data.</text>
</comment>
<sequence length="322" mass="37299">MNALYIQEFYEGCCKSLEETTQPLKIHDKCVYEIIKINSKYENNKLEPLFECLSNYPQLIVYKYKLNGKNMIFNDFIKNSSFSYYSSRQSLKQVLYNNFRKGFVSIITPTALNEIDITLFNWNFESAYEYKDTNTYIFIKLQDSCVNVLYDFSYICFSFAKSEVLNIILTDEIVYSCSAYLIIKDDQELGGESHNSGEKMISYIIVKNSNNKVISYSIECGSLLQIDTSPIPSIFDEEILDGVEFTCSIGGKNNTFTMKIYHKNNEIKYSLINGVKYEFIQLTDFIKIFKNIIQDAILNKDSENIINFTSDIFKSGSHNSQI</sequence>
<evidence type="ECO:0000313" key="1">
    <source>
        <dbReference type="EMBL" id="KAF7677270.1"/>
    </source>
</evidence>
<dbReference type="Proteomes" id="UP001516464">
    <property type="component" value="Unassembled WGS sequence"/>
</dbReference>
<name>A0ABQ7HVF5_9MICR</name>
<accession>A0ABQ7HVF5</accession>
<protein>
    <submittedName>
        <fullName evidence="1">Uncharacterized protein</fullName>
    </submittedName>
</protein>
<gene>
    <name evidence="1" type="ORF">TCON_2645</name>
</gene>
<dbReference type="EMBL" id="SBIQ01000431">
    <property type="protein sequence ID" value="KAF7677270.1"/>
    <property type="molecule type" value="Genomic_DNA"/>
</dbReference>
<organism evidence="1 2">
    <name type="scientific">Astathelohania contejeani</name>
    <dbReference type="NCBI Taxonomy" id="164912"/>
    <lineage>
        <taxon>Eukaryota</taxon>
        <taxon>Fungi</taxon>
        <taxon>Fungi incertae sedis</taxon>
        <taxon>Microsporidia</taxon>
        <taxon>Astathelohaniidae</taxon>
        <taxon>Astathelohania</taxon>
    </lineage>
</organism>
<evidence type="ECO:0000313" key="2">
    <source>
        <dbReference type="Proteomes" id="UP001516464"/>
    </source>
</evidence>
<proteinExistence type="predicted"/>